<dbReference type="RefSeq" id="WP_085767810.1">
    <property type="nucleotide sequence ID" value="NZ_CP019344.1"/>
</dbReference>
<organism evidence="1 2">
    <name type="scientific">Nonlabens spongiae</name>
    <dbReference type="NCBI Taxonomy" id="331648"/>
    <lineage>
        <taxon>Bacteria</taxon>
        <taxon>Pseudomonadati</taxon>
        <taxon>Bacteroidota</taxon>
        <taxon>Flavobacteriia</taxon>
        <taxon>Flavobacteriales</taxon>
        <taxon>Flavobacteriaceae</taxon>
        <taxon>Nonlabens</taxon>
    </lineage>
</organism>
<dbReference type="AlphaFoldDB" id="A0A1W6MN38"/>
<name>A0A1W6MN38_9FLAO</name>
<keyword evidence="2" id="KW-1185">Reference proteome</keyword>
<evidence type="ECO:0008006" key="3">
    <source>
        <dbReference type="Google" id="ProtNLM"/>
    </source>
</evidence>
<dbReference type="EMBL" id="CP019344">
    <property type="protein sequence ID" value="ARN79008.1"/>
    <property type="molecule type" value="Genomic_DNA"/>
</dbReference>
<gene>
    <name evidence="1" type="ORF">BST97_13985</name>
</gene>
<proteinExistence type="predicted"/>
<protein>
    <recommendedName>
        <fullName evidence="3">Tetratricopeptide repeat protein</fullName>
    </recommendedName>
</protein>
<sequence length="263" mass="30214">MERLQHLFENPQEVTGSDLSQLAQIVDEHPYFQAARSLYLKCLKLENSPQYNRELQKTAAITTDRSVLFDFITSPEFIQDDTSKSIKQNQLNSIKVDAELVRAKSENLDETGAYSKVNDPELFKKKENKVDEQPLDFSRNDVYSFSEWLKLTSLEPVEKTSATQESEININEELRKKKMARIDRFLADKPKIKPAKGKVEFVDIEIENPAAPLMTETLAGVYMAQKNYAKAIKSYEILILQHPEKSSFFADQIQKIKDLQSNS</sequence>
<dbReference type="STRING" id="331648.BST97_13985"/>
<dbReference type="Proteomes" id="UP000193431">
    <property type="component" value="Chromosome"/>
</dbReference>
<reference evidence="1 2" key="1">
    <citation type="submission" date="2016-11" db="EMBL/GenBank/DDBJ databases">
        <title>Trade-off between light-utilization and light-protection in marine flavobacteria.</title>
        <authorList>
            <person name="Kumagai Y."/>
        </authorList>
    </citation>
    <scope>NUCLEOTIDE SEQUENCE [LARGE SCALE GENOMIC DNA]</scope>
    <source>
        <strain evidence="1 2">JCM 13191</strain>
    </source>
</reference>
<dbReference type="OrthoDB" id="594666at2"/>
<evidence type="ECO:0000313" key="2">
    <source>
        <dbReference type="Proteomes" id="UP000193431"/>
    </source>
</evidence>
<evidence type="ECO:0000313" key="1">
    <source>
        <dbReference type="EMBL" id="ARN79008.1"/>
    </source>
</evidence>
<accession>A0A1W6MN38</accession>